<proteinExistence type="predicted"/>
<evidence type="ECO:0000313" key="1">
    <source>
        <dbReference type="EMBL" id="ONI43140.1"/>
    </source>
</evidence>
<dbReference type="EMBL" id="LJHD01000163">
    <property type="protein sequence ID" value="ONI43140.1"/>
    <property type="molecule type" value="Genomic_DNA"/>
</dbReference>
<evidence type="ECO:0000313" key="2">
    <source>
        <dbReference type="Proteomes" id="UP000188637"/>
    </source>
</evidence>
<accession>A0ACC8XHH6</accession>
<sequence length="118" mass="13338">MNRQIISLTLSGIITLFTIGGSVISLQRGYDKGFYMIYESSNREKVFSRDVEIEIEKGFDLIDIAQELYDQKIIASKTLFVSQGIIYGYESKIKKGTYTISSNMSNVEIFKVLTSALN</sequence>
<name>A0ACC8XHH6_9FIRM</name>
<gene>
    <name evidence="1" type="ORF">AN640_06645</name>
</gene>
<organism evidence="1 2">
    <name type="scientific">Candidatus Epulonipiscium fishelsonii</name>
    <dbReference type="NCBI Taxonomy" id="77094"/>
    <lineage>
        <taxon>Bacteria</taxon>
        <taxon>Bacillati</taxon>
        <taxon>Bacillota</taxon>
        <taxon>Clostridia</taxon>
        <taxon>Lachnospirales</taxon>
        <taxon>Lachnospiraceae</taxon>
        <taxon>Candidatus Epulonipiscium</taxon>
    </lineage>
</organism>
<dbReference type="Proteomes" id="UP000188637">
    <property type="component" value="Unassembled WGS sequence"/>
</dbReference>
<comment type="caution">
    <text evidence="1">The sequence shown here is derived from an EMBL/GenBank/DDBJ whole genome shotgun (WGS) entry which is preliminary data.</text>
</comment>
<protein>
    <submittedName>
        <fullName evidence="1">Uncharacterized protein</fullName>
    </submittedName>
</protein>
<reference evidence="1" key="1">
    <citation type="submission" date="2016-08" db="EMBL/GenBank/DDBJ databases">
        <authorList>
            <person name="Ngugi D.K."/>
            <person name="Miyake S."/>
            <person name="Stingl U."/>
        </authorList>
    </citation>
    <scope>NUCLEOTIDE SEQUENCE</scope>
    <source>
        <strain evidence="1">SCG-D08WGA-EpuloA1</strain>
    </source>
</reference>
<keyword evidence="2" id="KW-1185">Reference proteome</keyword>